<dbReference type="RefSeq" id="WP_162009601.1">
    <property type="nucleotide sequence ID" value="NC_005071.1"/>
</dbReference>
<keyword evidence="1" id="KW-0472">Membrane</keyword>
<reference evidence="2 3" key="1">
    <citation type="journal article" date="2003" name="Nature">
        <title>Genome divergence in two Prochlorococcus ecotypes reflects oceanic niche differentiation.</title>
        <authorList>
            <person name="Rocap G."/>
            <person name="Larimer F.W."/>
            <person name="Lamerdin J.E."/>
            <person name="Malfatti S."/>
            <person name="Chain P."/>
            <person name="Ahlgren N.A."/>
            <person name="Arellano A."/>
            <person name="Coleman M."/>
            <person name="Hauser L."/>
            <person name="Hess W.R."/>
            <person name="Johnson Z.I."/>
            <person name="Land M.L."/>
            <person name="Lindell D."/>
            <person name="Post A.F."/>
            <person name="Regala W."/>
            <person name="Shah M."/>
            <person name="Shaw S.L."/>
            <person name="Steglich C."/>
            <person name="Sullivan M.B."/>
            <person name="Ting C.S."/>
            <person name="Tolonen A."/>
            <person name="Webb E.A."/>
            <person name="Zinser E.R."/>
            <person name="Chisholm S.W."/>
        </authorList>
    </citation>
    <scope>NUCLEOTIDE SEQUENCE [LARGE SCALE GENOMIC DNA]</scope>
    <source>
        <strain evidence="3">MIT 9313</strain>
    </source>
</reference>
<dbReference type="KEGG" id="pmt:PMT_2658"/>
<keyword evidence="1" id="KW-1133">Transmembrane helix</keyword>
<keyword evidence="1" id="KW-0812">Transmembrane</keyword>
<evidence type="ECO:0000313" key="3">
    <source>
        <dbReference type="Proteomes" id="UP000001423"/>
    </source>
</evidence>
<gene>
    <name evidence="2" type="ordered locus">PMT_2658</name>
</gene>
<protein>
    <submittedName>
        <fullName evidence="2">Uncharacterized protein</fullName>
    </submittedName>
</protein>
<dbReference type="EMBL" id="BX548175">
    <property type="protein sequence ID" value="CAX32179.1"/>
    <property type="molecule type" value="Genomic_DNA"/>
</dbReference>
<proteinExistence type="predicted"/>
<organism evidence="2 3">
    <name type="scientific">Prochlorococcus marinus (strain MIT 9313)</name>
    <dbReference type="NCBI Taxonomy" id="74547"/>
    <lineage>
        <taxon>Bacteria</taxon>
        <taxon>Bacillati</taxon>
        <taxon>Cyanobacteriota</taxon>
        <taxon>Cyanophyceae</taxon>
        <taxon>Synechococcales</taxon>
        <taxon>Prochlorococcaceae</taxon>
        <taxon>Prochlorococcus</taxon>
    </lineage>
</organism>
<evidence type="ECO:0000313" key="2">
    <source>
        <dbReference type="EMBL" id="CAX32179.1"/>
    </source>
</evidence>
<dbReference type="AlphaFoldDB" id="B9ES43"/>
<accession>B9ES43</accession>
<sequence length="75" mass="7845">MPLATWGLAVFAEAFGWAFAAAAWVAAGLMAGEGMKEESGNEGAEPMLMQNHAKVATAAPTAQSIRSEPRKQVII</sequence>
<evidence type="ECO:0000256" key="1">
    <source>
        <dbReference type="SAM" id="Phobius"/>
    </source>
</evidence>
<dbReference type="HOGENOM" id="CLU_2668148_0_0_3"/>
<keyword evidence="3" id="KW-1185">Reference proteome</keyword>
<dbReference type="Proteomes" id="UP000001423">
    <property type="component" value="Chromosome"/>
</dbReference>
<name>B9ES43_PROMM</name>
<feature type="transmembrane region" description="Helical" evidence="1">
    <location>
        <begin position="6"/>
        <end position="27"/>
    </location>
</feature>